<name>A0ABR2HWS3_9EUKA</name>
<accession>A0ABR2HWS3</accession>
<evidence type="ECO:0000256" key="2">
    <source>
        <dbReference type="SAM" id="Phobius"/>
    </source>
</evidence>
<comment type="caution">
    <text evidence="3">The sequence shown here is derived from an EMBL/GenBank/DDBJ whole genome shotgun (WGS) entry which is preliminary data.</text>
</comment>
<keyword evidence="4" id="KW-1185">Reference proteome</keyword>
<feature type="compositionally biased region" description="Low complexity" evidence="1">
    <location>
        <begin position="409"/>
        <end position="427"/>
    </location>
</feature>
<keyword evidence="2" id="KW-0472">Membrane</keyword>
<feature type="transmembrane region" description="Helical" evidence="2">
    <location>
        <begin position="480"/>
        <end position="502"/>
    </location>
</feature>
<evidence type="ECO:0000313" key="3">
    <source>
        <dbReference type="EMBL" id="KAK8853808.1"/>
    </source>
</evidence>
<feature type="region of interest" description="Disordered" evidence="1">
    <location>
        <begin position="400"/>
        <end position="427"/>
    </location>
</feature>
<evidence type="ECO:0000313" key="4">
    <source>
        <dbReference type="Proteomes" id="UP001470230"/>
    </source>
</evidence>
<keyword evidence="2" id="KW-1133">Transmembrane helix</keyword>
<reference evidence="3 4" key="1">
    <citation type="submission" date="2024-04" db="EMBL/GenBank/DDBJ databases">
        <title>Tritrichomonas musculus Genome.</title>
        <authorList>
            <person name="Alves-Ferreira E."/>
            <person name="Grigg M."/>
            <person name="Lorenzi H."/>
            <person name="Galac M."/>
        </authorList>
    </citation>
    <scope>NUCLEOTIDE SEQUENCE [LARGE SCALE GENOMIC DNA]</scope>
    <source>
        <strain evidence="3 4">EAF2021</strain>
    </source>
</reference>
<dbReference type="EMBL" id="JAPFFF010000021">
    <property type="protein sequence ID" value="KAK8853808.1"/>
    <property type="molecule type" value="Genomic_DNA"/>
</dbReference>
<organism evidence="3 4">
    <name type="scientific">Tritrichomonas musculus</name>
    <dbReference type="NCBI Taxonomy" id="1915356"/>
    <lineage>
        <taxon>Eukaryota</taxon>
        <taxon>Metamonada</taxon>
        <taxon>Parabasalia</taxon>
        <taxon>Tritrichomonadida</taxon>
        <taxon>Tritrichomonadidae</taxon>
        <taxon>Tritrichomonas</taxon>
    </lineage>
</organism>
<dbReference type="Proteomes" id="UP001470230">
    <property type="component" value="Unassembled WGS sequence"/>
</dbReference>
<keyword evidence="2" id="KW-0812">Transmembrane</keyword>
<gene>
    <name evidence="3" type="ORF">M9Y10_016351</name>
</gene>
<proteinExistence type="predicted"/>
<sequence length="518" mass="57602">MIGQNVTISQLSLKLTTSMSPILLVPMMSLSISSYFRFNKIFVSYSFSSFLNGKDFSLLLFENSKFSYFLDNVLRVESETLPTQGPTNCPIIPGQQQILTTDIKIILCDYYNVQNSSIYSTNNNLRIFSSNFTLCSAKNYGGGVYHTDGFFKTNSNIFHICSADKGGGFYHRNGPINIFRCSFNSNFGDEGCHFFVDDFPESELYIDFSFFQLAPSLRTKHLLFAKRPTNSVEPKVQITPAFCRFNFTQDQLKAYVICDSMDLLLNEDSNKFIDKNVFPGTIYPMNKESSATFKPTPLFSPTQVFTETSDFTISHVFTISSIFTNSFAFTPSKPFDATPSFTPTVHFSSSSVFTKTGNFTCSDIFTISSKFTRSSDFTLSSTFSPSSNFTSTIEFSKSLEFSPSQTGTPSYSPIPRKSPSKSPTPSTPFTFSSHFTPSNIFTASSYFTPGNSFPFSPSEEFTPISAALQATKKPLKAHSIMIVLIVLGGLLLLLGLIANIILCVEMVQAGEIIITQQM</sequence>
<protein>
    <submittedName>
        <fullName evidence="3">Uncharacterized protein</fullName>
    </submittedName>
</protein>
<evidence type="ECO:0000256" key="1">
    <source>
        <dbReference type="SAM" id="MobiDB-lite"/>
    </source>
</evidence>